<dbReference type="AlphaFoldDB" id="A0A252A350"/>
<name>A0A252A350_9PROT</name>
<reference evidence="1 2" key="1">
    <citation type="submission" date="2014-06" db="EMBL/GenBank/DDBJ databases">
        <authorList>
            <person name="Ju J."/>
            <person name="Zhang J."/>
        </authorList>
    </citation>
    <scope>NUCLEOTIDE SEQUENCE [LARGE SCALE GENOMIC DNA]</scope>
    <source>
        <strain evidence="1">DmW_045</strain>
    </source>
</reference>
<gene>
    <name evidence="1" type="ORF">HK12_03210</name>
</gene>
<dbReference type="EMBL" id="JOMO01000017">
    <property type="protein sequence ID" value="OUI82951.1"/>
    <property type="molecule type" value="Genomic_DNA"/>
</dbReference>
<dbReference type="Proteomes" id="UP000194639">
    <property type="component" value="Unassembled WGS sequence"/>
</dbReference>
<sequence length="120" mass="13518">MQRSACKTYNKEHKGFLPLLNSLQQGAWSWVLLSEKLANTSALFITNTSYNSLPCSSLLAIPAQRKTQTVLCLFGLSAFSFSHTSAWFPAAQNMRLQVRVQFLGLIRYKNGFSKMTKHKA</sequence>
<evidence type="ECO:0000313" key="1">
    <source>
        <dbReference type="EMBL" id="OUI82951.1"/>
    </source>
</evidence>
<comment type="caution">
    <text evidence="1">The sequence shown here is derived from an EMBL/GenBank/DDBJ whole genome shotgun (WGS) entry which is preliminary data.</text>
</comment>
<accession>A0A252A350</accession>
<evidence type="ECO:0000313" key="2">
    <source>
        <dbReference type="Proteomes" id="UP000194639"/>
    </source>
</evidence>
<proteinExistence type="predicted"/>
<protein>
    <submittedName>
        <fullName evidence="1">Uncharacterized protein</fullName>
    </submittedName>
</protein>
<organism evidence="1 2">
    <name type="scientific">Acetobacter orientalis</name>
    <dbReference type="NCBI Taxonomy" id="146474"/>
    <lineage>
        <taxon>Bacteria</taxon>
        <taxon>Pseudomonadati</taxon>
        <taxon>Pseudomonadota</taxon>
        <taxon>Alphaproteobacteria</taxon>
        <taxon>Acetobacterales</taxon>
        <taxon>Acetobacteraceae</taxon>
        <taxon>Acetobacter</taxon>
    </lineage>
</organism>